<sequence>MDEKEELVAGFQLEGDATSSTPMQGFFDVATSMEDEMVVLFVLDIDGGNCLASWLGDREGVLLVSLGVMVLEWLIWWSFWL</sequence>
<gene>
    <name evidence="2" type="ORF">LTRI10_LOCUS21880</name>
</gene>
<keyword evidence="1" id="KW-1133">Transmembrane helix</keyword>
<dbReference type="AlphaFoldDB" id="A0AAV2E442"/>
<organism evidence="2 3">
    <name type="scientific">Linum trigynum</name>
    <dbReference type="NCBI Taxonomy" id="586398"/>
    <lineage>
        <taxon>Eukaryota</taxon>
        <taxon>Viridiplantae</taxon>
        <taxon>Streptophyta</taxon>
        <taxon>Embryophyta</taxon>
        <taxon>Tracheophyta</taxon>
        <taxon>Spermatophyta</taxon>
        <taxon>Magnoliopsida</taxon>
        <taxon>eudicotyledons</taxon>
        <taxon>Gunneridae</taxon>
        <taxon>Pentapetalae</taxon>
        <taxon>rosids</taxon>
        <taxon>fabids</taxon>
        <taxon>Malpighiales</taxon>
        <taxon>Linaceae</taxon>
        <taxon>Linum</taxon>
    </lineage>
</organism>
<dbReference type="EMBL" id="OZ034817">
    <property type="protein sequence ID" value="CAL1380437.1"/>
    <property type="molecule type" value="Genomic_DNA"/>
</dbReference>
<name>A0AAV2E442_9ROSI</name>
<evidence type="ECO:0000256" key="1">
    <source>
        <dbReference type="SAM" id="Phobius"/>
    </source>
</evidence>
<keyword evidence="1" id="KW-0812">Transmembrane</keyword>
<dbReference type="Proteomes" id="UP001497516">
    <property type="component" value="Chromosome 4"/>
</dbReference>
<feature type="transmembrane region" description="Helical" evidence="1">
    <location>
        <begin position="61"/>
        <end position="80"/>
    </location>
</feature>
<protein>
    <submittedName>
        <fullName evidence="2">Uncharacterized protein</fullName>
    </submittedName>
</protein>
<accession>A0AAV2E442</accession>
<keyword evidence="1" id="KW-0472">Membrane</keyword>
<proteinExistence type="predicted"/>
<evidence type="ECO:0000313" key="2">
    <source>
        <dbReference type="EMBL" id="CAL1380437.1"/>
    </source>
</evidence>
<reference evidence="2 3" key="1">
    <citation type="submission" date="2024-04" db="EMBL/GenBank/DDBJ databases">
        <authorList>
            <person name="Fracassetti M."/>
        </authorList>
    </citation>
    <scope>NUCLEOTIDE SEQUENCE [LARGE SCALE GENOMIC DNA]</scope>
</reference>
<keyword evidence="3" id="KW-1185">Reference proteome</keyword>
<evidence type="ECO:0000313" key="3">
    <source>
        <dbReference type="Proteomes" id="UP001497516"/>
    </source>
</evidence>